<organism evidence="2">
    <name type="scientific">bioreactor metagenome</name>
    <dbReference type="NCBI Taxonomy" id="1076179"/>
    <lineage>
        <taxon>unclassified sequences</taxon>
        <taxon>metagenomes</taxon>
        <taxon>ecological metagenomes</taxon>
    </lineage>
</organism>
<name>A0A645A938_9ZZZZ</name>
<feature type="compositionally biased region" description="Low complexity" evidence="1">
    <location>
        <begin position="76"/>
        <end position="89"/>
    </location>
</feature>
<reference evidence="2" key="1">
    <citation type="submission" date="2019-08" db="EMBL/GenBank/DDBJ databases">
        <authorList>
            <person name="Kucharzyk K."/>
            <person name="Murdoch R.W."/>
            <person name="Higgins S."/>
            <person name="Loffler F."/>
        </authorList>
    </citation>
    <scope>NUCLEOTIDE SEQUENCE</scope>
</reference>
<evidence type="ECO:0000313" key="2">
    <source>
        <dbReference type="EMBL" id="MPM49715.1"/>
    </source>
</evidence>
<dbReference type="Pfam" id="PF20187">
    <property type="entry name" value="DUF6550"/>
    <property type="match status" value="1"/>
</dbReference>
<dbReference type="EMBL" id="VSSQ01012644">
    <property type="protein sequence ID" value="MPM49715.1"/>
    <property type="molecule type" value="Genomic_DNA"/>
</dbReference>
<feature type="compositionally biased region" description="Low complexity" evidence="1">
    <location>
        <begin position="99"/>
        <end position="113"/>
    </location>
</feature>
<proteinExistence type="predicted"/>
<protein>
    <submittedName>
        <fullName evidence="2">Uncharacterized protein</fullName>
    </submittedName>
</protein>
<evidence type="ECO:0000256" key="1">
    <source>
        <dbReference type="SAM" id="MobiDB-lite"/>
    </source>
</evidence>
<dbReference type="InterPro" id="IPR046680">
    <property type="entry name" value="DUF6550"/>
</dbReference>
<comment type="caution">
    <text evidence="2">The sequence shown here is derived from an EMBL/GenBank/DDBJ whole genome shotgun (WGS) entry which is preliminary data.</text>
</comment>
<feature type="compositionally biased region" description="Basic and acidic residues" evidence="1">
    <location>
        <begin position="126"/>
        <end position="135"/>
    </location>
</feature>
<sequence length="186" mass="19139">MKLSEKAKKRLILAGLGVVCVILVIAISSQFKTVQPEDEAILPSSAVSDNIGPGNEIPTPSADPANGAELNVGPIDPTAAPTAPADTGDSSGTEQSLQAEPTKPEAPAETPAPQDNTAVTNPAKPPEYKPEDTVKTTEPSSPKAGDKNDKGQVWFPGFGWVDDGGPNVGTEVDGEGDIDKQVGNMD</sequence>
<dbReference type="AlphaFoldDB" id="A0A645A938"/>
<feature type="region of interest" description="Disordered" evidence="1">
    <location>
        <begin position="45"/>
        <end position="186"/>
    </location>
</feature>
<gene>
    <name evidence="2" type="ORF">SDC9_96446</name>
</gene>
<accession>A0A645A938</accession>